<accession>A0A6N4SNS9</accession>
<dbReference type="NCBIfam" id="TIGR00225">
    <property type="entry name" value="prc"/>
    <property type="match status" value="1"/>
</dbReference>
<keyword evidence="3 5" id="KW-0378">Hydrolase</keyword>
<organism evidence="7 8">
    <name type="scientific">Cytophaga hutchinsonii (strain ATCC 33406 / DSM 1761 / CIP 103989 / NBRC 15051 / NCIMB 9469 / D465)</name>
    <dbReference type="NCBI Taxonomy" id="269798"/>
    <lineage>
        <taxon>Bacteria</taxon>
        <taxon>Pseudomonadati</taxon>
        <taxon>Bacteroidota</taxon>
        <taxon>Cytophagia</taxon>
        <taxon>Cytophagales</taxon>
        <taxon>Cytophagaceae</taxon>
        <taxon>Cytophaga</taxon>
    </lineage>
</organism>
<dbReference type="EMBL" id="CP000383">
    <property type="protein sequence ID" value="ABG57976.1"/>
    <property type="molecule type" value="Genomic_DNA"/>
</dbReference>
<evidence type="ECO:0000256" key="2">
    <source>
        <dbReference type="ARBA" id="ARBA00022670"/>
    </source>
</evidence>
<dbReference type="GO" id="GO:0004175">
    <property type="term" value="F:endopeptidase activity"/>
    <property type="evidence" value="ECO:0007669"/>
    <property type="project" value="TreeGrafter"/>
</dbReference>
<dbReference type="InterPro" id="IPR005151">
    <property type="entry name" value="Tail-specific_protease"/>
</dbReference>
<evidence type="ECO:0000256" key="4">
    <source>
        <dbReference type="ARBA" id="ARBA00022825"/>
    </source>
</evidence>
<dbReference type="SUPFAM" id="SSF50156">
    <property type="entry name" value="PDZ domain-like"/>
    <property type="match status" value="1"/>
</dbReference>
<keyword evidence="8" id="KW-1185">Reference proteome</keyword>
<dbReference type="Gene3D" id="3.90.226.10">
    <property type="entry name" value="2-enoyl-CoA Hydratase, Chain A, domain 1"/>
    <property type="match status" value="1"/>
</dbReference>
<dbReference type="CDD" id="cd06782">
    <property type="entry name" value="cpPDZ_CPP-like"/>
    <property type="match status" value="1"/>
</dbReference>
<name>A0A6N4SNS9_CYTH3</name>
<dbReference type="SMART" id="SM00245">
    <property type="entry name" value="TSPc"/>
    <property type="match status" value="1"/>
</dbReference>
<evidence type="ECO:0000256" key="5">
    <source>
        <dbReference type="RuleBase" id="RU004404"/>
    </source>
</evidence>
<dbReference type="AlphaFoldDB" id="A0A6N4SNS9"/>
<proteinExistence type="inferred from homology"/>
<dbReference type="InterPro" id="IPR004447">
    <property type="entry name" value="Peptidase_S41A"/>
</dbReference>
<dbReference type="GO" id="GO:0007165">
    <property type="term" value="P:signal transduction"/>
    <property type="evidence" value="ECO:0007669"/>
    <property type="project" value="TreeGrafter"/>
</dbReference>
<dbReference type="Pfam" id="PF03572">
    <property type="entry name" value="Peptidase_S41"/>
    <property type="match status" value="1"/>
</dbReference>
<dbReference type="CDD" id="cd07560">
    <property type="entry name" value="Peptidase_S41_CPP"/>
    <property type="match status" value="1"/>
</dbReference>
<comment type="similarity">
    <text evidence="1 5">Belongs to the peptidase S41A family.</text>
</comment>
<evidence type="ECO:0000256" key="1">
    <source>
        <dbReference type="ARBA" id="ARBA00009179"/>
    </source>
</evidence>
<evidence type="ECO:0000313" key="8">
    <source>
        <dbReference type="Proteomes" id="UP000001822"/>
    </source>
</evidence>
<gene>
    <name evidence="7" type="primary">ctpA</name>
    <name evidence="7" type="ordered locus">CHU_0689</name>
</gene>
<dbReference type="InterPro" id="IPR036034">
    <property type="entry name" value="PDZ_sf"/>
</dbReference>
<dbReference type="FunFam" id="2.30.42.10:FF:000063">
    <property type="entry name" value="Peptidase, S41 family"/>
    <property type="match status" value="1"/>
</dbReference>
<feature type="domain" description="PDZ" evidence="6">
    <location>
        <begin position="83"/>
        <end position="163"/>
    </location>
</feature>
<dbReference type="PROSITE" id="PS50106">
    <property type="entry name" value="PDZ"/>
    <property type="match status" value="1"/>
</dbReference>
<dbReference type="Gene3D" id="3.30.750.44">
    <property type="match status" value="1"/>
</dbReference>
<dbReference type="KEGG" id="chu:CHU_0689"/>
<keyword evidence="4 5" id="KW-0720">Serine protease</keyword>
<evidence type="ECO:0000313" key="7">
    <source>
        <dbReference type="EMBL" id="ABG57976.1"/>
    </source>
</evidence>
<dbReference type="PANTHER" id="PTHR32060">
    <property type="entry name" value="TAIL-SPECIFIC PROTEASE"/>
    <property type="match status" value="1"/>
</dbReference>
<dbReference type="GO" id="GO:0030288">
    <property type="term" value="C:outer membrane-bounded periplasmic space"/>
    <property type="evidence" value="ECO:0007669"/>
    <property type="project" value="TreeGrafter"/>
</dbReference>
<sequence length="528" mass="59167">MPIFLALAVICGIFIGAALSKKGTEQNIAGNYLRFAEILNYVQQDYVDTVDVDKLVDYSISQMLEKLDPHTSYIPASERQIADSHLESDFEGIGIEFNIIKDTIYVVSPISGGPSEKAGLMAGDKIIKVDSIQMAGNGVTSADVFKRLRGKKGTKVLLTVKRSNSSKLLTYTIIRDKIPTYSIDAAYMIDKTTGYIKISRFGDKTYNEFLTALTDLKTQGMQRLMIDLKDNGGGYLDRATNIADQLIDGNKMIVYTNGKGTKYDQEIRARVTGAFETGPVVVLINEGSASASEILSGALQDNDRGLIVGRRSFGKGLVQMPINLNDGSELRLTISRYYTPSGRSIQKPYDKEDASAYESDLLSRYEHGEFFHADSIHFNDSLKFKTLKGRTVYGGGGIMPDVFVGRDTSEYTKYLMELFNQNVIREYTLNYYQTNKAALTKMTFEEYFKSFTVTEAMLKDMLDLAAKTGVKYNEVQYKRSKDFIKNNIKAYIARSAWGNKGFYPIYNQKDEIYNKGLNAFKEAEKISQ</sequence>
<dbReference type="SMART" id="SM00228">
    <property type="entry name" value="PDZ"/>
    <property type="match status" value="1"/>
</dbReference>
<dbReference type="InterPro" id="IPR029045">
    <property type="entry name" value="ClpP/crotonase-like_dom_sf"/>
</dbReference>
<reference evidence="7 8" key="1">
    <citation type="journal article" date="2007" name="Appl. Environ. Microbiol.">
        <title>Genome sequence of the cellulolytic gliding bacterium Cytophaga hutchinsonii.</title>
        <authorList>
            <person name="Xie G."/>
            <person name="Bruce D.C."/>
            <person name="Challacombe J.F."/>
            <person name="Chertkov O."/>
            <person name="Detter J.C."/>
            <person name="Gilna P."/>
            <person name="Han C.S."/>
            <person name="Lucas S."/>
            <person name="Misra M."/>
            <person name="Myers G.L."/>
            <person name="Richardson P."/>
            <person name="Tapia R."/>
            <person name="Thayer N."/>
            <person name="Thompson L.S."/>
            <person name="Brettin T.S."/>
            <person name="Henrissat B."/>
            <person name="Wilson D.B."/>
            <person name="McBride M.J."/>
        </authorList>
    </citation>
    <scope>NUCLEOTIDE SEQUENCE [LARGE SCALE GENOMIC DNA]</scope>
    <source>
        <strain evidence="8">ATCC 33406 / DSM 1761 / CIP 103989 / NBRC 15051 / NCIMB 9469 / D465</strain>
    </source>
</reference>
<dbReference type="InterPro" id="IPR001478">
    <property type="entry name" value="PDZ"/>
</dbReference>
<dbReference type="SUPFAM" id="SSF52096">
    <property type="entry name" value="ClpP/crotonase"/>
    <property type="match status" value="1"/>
</dbReference>
<dbReference type="Gene3D" id="2.30.42.10">
    <property type="match status" value="1"/>
</dbReference>
<protein>
    <submittedName>
        <fullName evidence="7">C-terminal processing peptidase-3, Serine peptidase, MEROPS family S41A</fullName>
    </submittedName>
</protein>
<dbReference type="Proteomes" id="UP000001822">
    <property type="component" value="Chromosome"/>
</dbReference>
<evidence type="ECO:0000259" key="6">
    <source>
        <dbReference type="PROSITE" id="PS50106"/>
    </source>
</evidence>
<dbReference type="PANTHER" id="PTHR32060:SF30">
    <property type="entry name" value="CARBOXY-TERMINAL PROCESSING PROTEASE CTPA"/>
    <property type="match status" value="1"/>
</dbReference>
<dbReference type="GO" id="GO:0006508">
    <property type="term" value="P:proteolysis"/>
    <property type="evidence" value="ECO:0007669"/>
    <property type="project" value="UniProtKB-KW"/>
</dbReference>
<evidence type="ECO:0000256" key="3">
    <source>
        <dbReference type="ARBA" id="ARBA00022801"/>
    </source>
</evidence>
<dbReference type="Pfam" id="PF13180">
    <property type="entry name" value="PDZ_2"/>
    <property type="match status" value="1"/>
</dbReference>
<dbReference type="GO" id="GO:0008236">
    <property type="term" value="F:serine-type peptidase activity"/>
    <property type="evidence" value="ECO:0007669"/>
    <property type="project" value="UniProtKB-KW"/>
</dbReference>
<keyword evidence="2 5" id="KW-0645">Protease</keyword>